<dbReference type="InterPro" id="IPR022536">
    <property type="entry name" value="EspC"/>
</dbReference>
<organism evidence="1 2">
    <name type="scientific">Mycolicibacillus parakoreensis</name>
    <dbReference type="NCBI Taxonomy" id="1069221"/>
    <lineage>
        <taxon>Bacteria</taxon>
        <taxon>Bacillati</taxon>
        <taxon>Actinomycetota</taxon>
        <taxon>Actinomycetes</taxon>
        <taxon>Mycobacteriales</taxon>
        <taxon>Mycobacteriaceae</taxon>
        <taxon>Mycolicibacillus</taxon>
    </lineage>
</organism>
<proteinExistence type="predicted"/>
<name>A0ABY3U5W9_9MYCO</name>
<dbReference type="RefSeq" id="WP_240171161.1">
    <property type="nucleotide sequence ID" value="NZ_CP092365.1"/>
</dbReference>
<reference evidence="1" key="1">
    <citation type="submission" date="2022-08" db="EMBL/GenBank/DDBJ databases">
        <title>Complete genome sequence of 14 non-tuberculosis mycobacteria type-strains.</title>
        <authorList>
            <person name="Igarashi Y."/>
            <person name="Osugi A."/>
            <person name="Mitarai S."/>
        </authorList>
    </citation>
    <scope>NUCLEOTIDE SEQUENCE</scope>
    <source>
        <strain evidence="1">DSM 45575</strain>
    </source>
</reference>
<sequence>MPEQTHIIPLRLRQAAAEHTHTAEYLRSVPDSHPAIQESLDSLGPIFAEFAGAASDLLERRRRCYQRQADAHTELAEDLTTVADLWNHHEATAARRFRTLGDPGDVGP</sequence>
<dbReference type="Pfam" id="PF10824">
    <property type="entry name" value="T7SS_ESX_EspC"/>
    <property type="match status" value="1"/>
</dbReference>
<protein>
    <submittedName>
        <fullName evidence="1">ESX-1 secretion-associated protein</fullName>
    </submittedName>
</protein>
<evidence type="ECO:0000313" key="1">
    <source>
        <dbReference type="EMBL" id="ULN52902.1"/>
    </source>
</evidence>
<gene>
    <name evidence="1" type="ORF">MIU77_00445</name>
</gene>
<keyword evidence="2" id="KW-1185">Reference proteome</keyword>
<accession>A0ABY3U5W9</accession>
<dbReference type="EMBL" id="CP092365">
    <property type="protein sequence ID" value="ULN52902.1"/>
    <property type="molecule type" value="Genomic_DNA"/>
</dbReference>
<dbReference type="Proteomes" id="UP001055200">
    <property type="component" value="Chromosome"/>
</dbReference>
<evidence type="ECO:0000313" key="2">
    <source>
        <dbReference type="Proteomes" id="UP001055200"/>
    </source>
</evidence>